<dbReference type="AlphaFoldDB" id="T1JXH9"/>
<keyword evidence="2" id="KW-1185">Reference proteome</keyword>
<accession>T1JXH9</accession>
<dbReference type="EnsemblMetazoa" id="tetur02g12020.1">
    <property type="protein sequence ID" value="tetur02g12020.1"/>
    <property type="gene ID" value="tetur02g12020"/>
</dbReference>
<organism evidence="1 2">
    <name type="scientific">Tetranychus urticae</name>
    <name type="common">Two-spotted spider mite</name>
    <dbReference type="NCBI Taxonomy" id="32264"/>
    <lineage>
        <taxon>Eukaryota</taxon>
        <taxon>Metazoa</taxon>
        <taxon>Ecdysozoa</taxon>
        <taxon>Arthropoda</taxon>
        <taxon>Chelicerata</taxon>
        <taxon>Arachnida</taxon>
        <taxon>Acari</taxon>
        <taxon>Acariformes</taxon>
        <taxon>Trombidiformes</taxon>
        <taxon>Prostigmata</taxon>
        <taxon>Eleutherengona</taxon>
        <taxon>Raphignathae</taxon>
        <taxon>Tetranychoidea</taxon>
        <taxon>Tetranychidae</taxon>
        <taxon>Tetranychus</taxon>
    </lineage>
</organism>
<name>T1JXH9_TETUR</name>
<dbReference type="EMBL" id="CAEY01000828">
    <property type="status" value="NOT_ANNOTATED_CDS"/>
    <property type="molecule type" value="Genomic_DNA"/>
</dbReference>
<evidence type="ECO:0000313" key="1">
    <source>
        <dbReference type="EnsemblMetazoa" id="tetur02g12020.1"/>
    </source>
</evidence>
<reference evidence="1" key="2">
    <citation type="submission" date="2015-06" db="UniProtKB">
        <authorList>
            <consortium name="EnsemblMetazoa"/>
        </authorList>
    </citation>
    <scope>IDENTIFICATION</scope>
</reference>
<reference evidence="2" key="1">
    <citation type="submission" date="2011-08" db="EMBL/GenBank/DDBJ databases">
        <authorList>
            <person name="Rombauts S."/>
        </authorList>
    </citation>
    <scope>NUCLEOTIDE SEQUENCE</scope>
    <source>
        <strain evidence="2">London</strain>
    </source>
</reference>
<sequence length="69" mass="8008">MPMTIETFCCNKCSLCCCGTLVKARSLHQTSRVERKLSKTREWFHQTIKTSDRFSKISIAMKVVLYQFG</sequence>
<dbReference type="HOGENOM" id="CLU_2779118_0_0_1"/>
<proteinExistence type="predicted"/>
<dbReference type="Proteomes" id="UP000015104">
    <property type="component" value="Unassembled WGS sequence"/>
</dbReference>
<evidence type="ECO:0000313" key="2">
    <source>
        <dbReference type="Proteomes" id="UP000015104"/>
    </source>
</evidence>
<protein>
    <submittedName>
        <fullName evidence="1">Uncharacterized protein</fullName>
    </submittedName>
</protein>